<dbReference type="EMBL" id="AP021857">
    <property type="protein sequence ID" value="BBO20426.1"/>
    <property type="molecule type" value="Genomic_DNA"/>
</dbReference>
<dbReference type="Pfam" id="PF22295">
    <property type="entry name" value="DUF6967"/>
    <property type="match status" value="1"/>
</dbReference>
<proteinExistence type="predicted"/>
<dbReference type="KEGG" id="ddz:DSYM_11250"/>
<dbReference type="AlphaFoldDB" id="A0A809RW46"/>
<sequence>MDDKEKLTTLDKFTAPIWGQEIELQQVEYLAGGTPMLRLRIREKKRFTIFDIDAQTAARWGKVMQDWADGQS</sequence>
<organism evidence="1 2">
    <name type="scientific">Candidatus Desulfobacillus denitrificans</name>
    <dbReference type="NCBI Taxonomy" id="2608985"/>
    <lineage>
        <taxon>Bacteria</taxon>
        <taxon>Pseudomonadati</taxon>
        <taxon>Pseudomonadota</taxon>
        <taxon>Betaproteobacteria</taxon>
        <taxon>Candidatus Desulfobacillus</taxon>
    </lineage>
</organism>
<evidence type="ECO:0000313" key="1">
    <source>
        <dbReference type="EMBL" id="BBO20426.1"/>
    </source>
</evidence>
<dbReference type="Proteomes" id="UP000662914">
    <property type="component" value="Chromosome"/>
</dbReference>
<protein>
    <submittedName>
        <fullName evidence="1">Uncharacterized protein</fullName>
    </submittedName>
</protein>
<gene>
    <name evidence="1" type="ORF">DSYM_11250</name>
</gene>
<accession>A0A809RW46</accession>
<name>A0A809RW46_9PROT</name>
<reference evidence="1" key="1">
    <citation type="journal article" name="DNA Res.">
        <title>The physiological potential of anammox bacteria as revealed by their core genome structure.</title>
        <authorList>
            <person name="Okubo T."/>
            <person name="Toyoda A."/>
            <person name="Fukuhara K."/>
            <person name="Uchiyama I."/>
            <person name="Harigaya Y."/>
            <person name="Kuroiwa M."/>
            <person name="Suzuki T."/>
            <person name="Murakami Y."/>
            <person name="Suwa Y."/>
            <person name="Takami H."/>
        </authorList>
    </citation>
    <scope>NUCLEOTIDE SEQUENCE</scope>
    <source>
        <strain evidence="1">317325-3</strain>
    </source>
</reference>
<dbReference type="InterPro" id="IPR054240">
    <property type="entry name" value="DUF6967"/>
</dbReference>
<evidence type="ECO:0000313" key="2">
    <source>
        <dbReference type="Proteomes" id="UP000662914"/>
    </source>
</evidence>